<evidence type="ECO:0008006" key="3">
    <source>
        <dbReference type="Google" id="ProtNLM"/>
    </source>
</evidence>
<dbReference type="SUPFAM" id="SSF53271">
    <property type="entry name" value="PRTase-like"/>
    <property type="match status" value="1"/>
</dbReference>
<organism evidence="1 2">
    <name type="scientific">Mycobacterium shottsii</name>
    <dbReference type="NCBI Taxonomy" id="133549"/>
    <lineage>
        <taxon>Bacteria</taxon>
        <taxon>Bacillati</taxon>
        <taxon>Actinomycetota</taxon>
        <taxon>Actinomycetes</taxon>
        <taxon>Mycobacteriales</taxon>
        <taxon>Mycobacteriaceae</taxon>
        <taxon>Mycobacterium</taxon>
        <taxon>Mycobacterium ulcerans group</taxon>
    </lineage>
</organism>
<protein>
    <recommendedName>
        <fullName evidence="3">Phosphoribosyltransferase</fullName>
    </recommendedName>
</protein>
<dbReference type="AlphaFoldDB" id="A0A7I7LKZ3"/>
<dbReference type="CDD" id="cd06223">
    <property type="entry name" value="PRTases_typeI"/>
    <property type="match status" value="1"/>
</dbReference>
<proteinExistence type="predicted"/>
<dbReference type="Proteomes" id="UP000467164">
    <property type="component" value="Chromosome"/>
</dbReference>
<dbReference type="RefSeq" id="WP_198966095.1">
    <property type="nucleotide sequence ID" value="NZ_AP022572.1"/>
</dbReference>
<dbReference type="EMBL" id="AP022572">
    <property type="protein sequence ID" value="BBX60515.1"/>
    <property type="molecule type" value="Genomic_DNA"/>
</dbReference>
<accession>A0A7I7LKZ3</accession>
<reference evidence="1 2" key="1">
    <citation type="journal article" date="2019" name="Emerg. Microbes Infect.">
        <title>Comprehensive subspecies identification of 175 nontuberculous mycobacteria species based on 7547 genomic profiles.</title>
        <authorList>
            <person name="Matsumoto Y."/>
            <person name="Kinjo T."/>
            <person name="Motooka D."/>
            <person name="Nabeya D."/>
            <person name="Jung N."/>
            <person name="Uechi K."/>
            <person name="Horii T."/>
            <person name="Iida T."/>
            <person name="Fujita J."/>
            <person name="Nakamura S."/>
        </authorList>
    </citation>
    <scope>NUCLEOTIDE SEQUENCE [LARGE SCALE GENOMIC DNA]</scope>
    <source>
        <strain evidence="1 2">JCM 12657</strain>
    </source>
</reference>
<dbReference type="Gene3D" id="3.40.50.2020">
    <property type="match status" value="1"/>
</dbReference>
<evidence type="ECO:0000313" key="2">
    <source>
        <dbReference type="Proteomes" id="UP000467164"/>
    </source>
</evidence>
<sequence length="144" mass="15782">MGKVSAQLQEYVLPASRLVHGFYKDDLLDRYRNATDTSLERVNAKRQGRTPNVSILDQANTVKVDGKYIGGKLAGRTVVVFDDFMTQGTSLSWAYQLLSAAGASKVVLVSIGKYGGGRFLQKVSNGAMSPFEKREYSGADFYAE</sequence>
<keyword evidence="2" id="KW-1185">Reference proteome</keyword>
<dbReference type="InterPro" id="IPR029057">
    <property type="entry name" value="PRTase-like"/>
</dbReference>
<dbReference type="KEGG" id="msho:MSHO_58600"/>
<evidence type="ECO:0000313" key="1">
    <source>
        <dbReference type="EMBL" id="BBX60515.1"/>
    </source>
</evidence>
<dbReference type="InterPro" id="IPR000836">
    <property type="entry name" value="PRTase_dom"/>
</dbReference>
<name>A0A7I7LKZ3_9MYCO</name>
<gene>
    <name evidence="1" type="ORF">MSHO_58600</name>
</gene>